<dbReference type="GO" id="GO:0031071">
    <property type="term" value="F:cysteine desulfurase activity"/>
    <property type="evidence" value="ECO:0007669"/>
    <property type="project" value="UniProtKB-EC"/>
</dbReference>
<dbReference type="Gene3D" id="3.40.640.10">
    <property type="entry name" value="Type I PLP-dependent aspartate aminotransferase-like (Major domain)"/>
    <property type="match status" value="1"/>
</dbReference>
<dbReference type="InterPro" id="IPR016454">
    <property type="entry name" value="Cysteine_dSase"/>
</dbReference>
<dbReference type="NCBIfam" id="TIGR01979">
    <property type="entry name" value="sufS"/>
    <property type="match status" value="1"/>
</dbReference>
<comment type="cofactor">
    <cofactor evidence="1">
        <name>pyridoxal 5'-phosphate</name>
        <dbReference type="ChEBI" id="CHEBI:597326"/>
    </cofactor>
</comment>
<dbReference type="PIRSF" id="PIRSF005572">
    <property type="entry name" value="NifS"/>
    <property type="match status" value="1"/>
</dbReference>
<evidence type="ECO:0000256" key="6">
    <source>
        <dbReference type="ARBA" id="ARBA00050776"/>
    </source>
</evidence>
<keyword evidence="9" id="KW-1185">Reference proteome</keyword>
<keyword evidence="4" id="KW-0808">Transferase</keyword>
<dbReference type="GO" id="GO:0030170">
    <property type="term" value="F:pyridoxal phosphate binding"/>
    <property type="evidence" value="ECO:0007669"/>
    <property type="project" value="InterPro"/>
</dbReference>
<accession>A0A1W1XUZ5</accession>
<dbReference type="GO" id="GO:0006534">
    <property type="term" value="P:cysteine metabolic process"/>
    <property type="evidence" value="ECO:0007669"/>
    <property type="project" value="InterPro"/>
</dbReference>
<dbReference type="Gene3D" id="3.90.1150.10">
    <property type="entry name" value="Aspartate Aminotransferase, domain 1"/>
    <property type="match status" value="1"/>
</dbReference>
<keyword evidence="8" id="KW-0456">Lyase</keyword>
<evidence type="ECO:0000313" key="8">
    <source>
        <dbReference type="EMBL" id="SMC27685.1"/>
    </source>
</evidence>
<gene>
    <name evidence="8" type="ORF">SAMN02745134_03273</name>
</gene>
<dbReference type="SUPFAM" id="SSF53383">
    <property type="entry name" value="PLP-dependent transferases"/>
    <property type="match status" value="1"/>
</dbReference>
<dbReference type="EC" id="2.8.1.7" evidence="3"/>
<organism evidence="8 9">
    <name type="scientific">Clostridium acidisoli DSM 12555</name>
    <dbReference type="NCBI Taxonomy" id="1121291"/>
    <lineage>
        <taxon>Bacteria</taxon>
        <taxon>Bacillati</taxon>
        <taxon>Bacillota</taxon>
        <taxon>Clostridia</taxon>
        <taxon>Eubacteriales</taxon>
        <taxon>Clostridiaceae</taxon>
        <taxon>Clostridium</taxon>
    </lineage>
</organism>
<dbReference type="PANTHER" id="PTHR43586:SF8">
    <property type="entry name" value="CYSTEINE DESULFURASE 1, CHLOROPLASTIC"/>
    <property type="match status" value="1"/>
</dbReference>
<dbReference type="InterPro" id="IPR000192">
    <property type="entry name" value="Aminotrans_V_dom"/>
</dbReference>
<dbReference type="STRING" id="1121291.SAMN02745134_03273"/>
<dbReference type="InterPro" id="IPR010970">
    <property type="entry name" value="Cys_dSase_SufS"/>
</dbReference>
<evidence type="ECO:0000256" key="1">
    <source>
        <dbReference type="ARBA" id="ARBA00001933"/>
    </source>
</evidence>
<dbReference type="AlphaFoldDB" id="A0A1W1XUZ5"/>
<sequence>MSNKYRVDFPTINQEVNGHKLAYLDSAATTQKPLSVIKAVDEYYSLFNANPHRGAYYLSVKATEMYENSREVIKDFIGAEKGKEIVFVKNATEGFNLLSYAYGMNFINEGDEIVISIAEHHSNLVTWQQVAKAKGAVLKYMYLNEDGIVDDAEIESKITEKTKIVSVTHVSNVLGTINPVKKIIEKAHSVGAIAILDGSQSIPHMKVNVRELDADFVVFSGHKMLSPMGIGVLYGKEELLEKMPPFMFGGDMIEYVWEQESTFAEVPHKFEGGTQNVGGAVGLTAAIQYLNKIGMENVEKIEKELVSYAIEKLSEIPYVTIYGTKDIEKKAGVISFNVNDVHPHDVSSILDSYGVSIRSGHHCAHPLMRYMNVNATCRASFYIYNTKEDVDALVEALKNTRKWLGYGSK</sequence>
<comment type="catalytic activity">
    <reaction evidence="6">
        <text>(sulfur carrier)-H + L-cysteine = (sulfur carrier)-SH + L-alanine</text>
        <dbReference type="Rhea" id="RHEA:43892"/>
        <dbReference type="Rhea" id="RHEA-COMP:14737"/>
        <dbReference type="Rhea" id="RHEA-COMP:14739"/>
        <dbReference type="ChEBI" id="CHEBI:29917"/>
        <dbReference type="ChEBI" id="CHEBI:35235"/>
        <dbReference type="ChEBI" id="CHEBI:57972"/>
        <dbReference type="ChEBI" id="CHEBI:64428"/>
        <dbReference type="EC" id="2.8.1.7"/>
    </reaction>
</comment>
<dbReference type="EMBL" id="FWXH01000019">
    <property type="protein sequence ID" value="SMC27685.1"/>
    <property type="molecule type" value="Genomic_DNA"/>
</dbReference>
<name>A0A1W1XUZ5_9CLOT</name>
<protein>
    <recommendedName>
        <fullName evidence="3">cysteine desulfurase</fullName>
        <ecNumber evidence="3">2.8.1.7</ecNumber>
    </recommendedName>
</protein>
<evidence type="ECO:0000256" key="3">
    <source>
        <dbReference type="ARBA" id="ARBA00012239"/>
    </source>
</evidence>
<dbReference type="GO" id="GO:0016829">
    <property type="term" value="F:lyase activity"/>
    <property type="evidence" value="ECO:0007669"/>
    <property type="project" value="UniProtKB-KW"/>
</dbReference>
<dbReference type="Pfam" id="PF00266">
    <property type="entry name" value="Aminotran_5"/>
    <property type="match status" value="1"/>
</dbReference>
<feature type="domain" description="Aminotransferase class V" evidence="7">
    <location>
        <begin position="23"/>
        <end position="393"/>
    </location>
</feature>
<evidence type="ECO:0000313" key="9">
    <source>
        <dbReference type="Proteomes" id="UP000192468"/>
    </source>
</evidence>
<evidence type="ECO:0000256" key="2">
    <source>
        <dbReference type="ARBA" id="ARBA00010447"/>
    </source>
</evidence>
<dbReference type="CDD" id="cd06453">
    <property type="entry name" value="SufS_like"/>
    <property type="match status" value="1"/>
</dbReference>
<evidence type="ECO:0000256" key="5">
    <source>
        <dbReference type="ARBA" id="ARBA00022898"/>
    </source>
</evidence>
<dbReference type="OrthoDB" id="9804366at2"/>
<evidence type="ECO:0000256" key="4">
    <source>
        <dbReference type="ARBA" id="ARBA00022679"/>
    </source>
</evidence>
<comment type="similarity">
    <text evidence="2">Belongs to the class-V pyridoxal-phosphate-dependent aminotransferase family. Csd subfamily.</text>
</comment>
<keyword evidence="5" id="KW-0663">Pyridoxal phosphate</keyword>
<dbReference type="Proteomes" id="UP000192468">
    <property type="component" value="Unassembled WGS sequence"/>
</dbReference>
<dbReference type="InterPro" id="IPR015421">
    <property type="entry name" value="PyrdxlP-dep_Trfase_major"/>
</dbReference>
<dbReference type="RefSeq" id="WP_084117302.1">
    <property type="nucleotide sequence ID" value="NZ_FWXH01000019.1"/>
</dbReference>
<dbReference type="PANTHER" id="PTHR43586">
    <property type="entry name" value="CYSTEINE DESULFURASE"/>
    <property type="match status" value="1"/>
</dbReference>
<reference evidence="8 9" key="1">
    <citation type="submission" date="2017-04" db="EMBL/GenBank/DDBJ databases">
        <authorList>
            <person name="Afonso C.L."/>
            <person name="Miller P.J."/>
            <person name="Scott M.A."/>
            <person name="Spackman E."/>
            <person name="Goraichik I."/>
            <person name="Dimitrov K.M."/>
            <person name="Suarez D.L."/>
            <person name="Swayne D.E."/>
        </authorList>
    </citation>
    <scope>NUCLEOTIDE SEQUENCE [LARGE SCALE GENOMIC DNA]</scope>
    <source>
        <strain evidence="8 9">DSM 12555</strain>
    </source>
</reference>
<dbReference type="InterPro" id="IPR015424">
    <property type="entry name" value="PyrdxlP-dep_Trfase"/>
</dbReference>
<dbReference type="InterPro" id="IPR015422">
    <property type="entry name" value="PyrdxlP-dep_Trfase_small"/>
</dbReference>
<evidence type="ECO:0000259" key="7">
    <source>
        <dbReference type="Pfam" id="PF00266"/>
    </source>
</evidence>
<proteinExistence type="inferred from homology"/>